<dbReference type="AlphaFoldDB" id="A0A9E9LV95"/>
<dbReference type="RefSeq" id="WP_269308360.1">
    <property type="nucleotide sequence ID" value="NZ_CP098242.1"/>
</dbReference>
<feature type="repeat" description="TPR" evidence="1">
    <location>
        <begin position="280"/>
        <end position="313"/>
    </location>
</feature>
<dbReference type="Gene3D" id="1.25.40.10">
    <property type="entry name" value="Tetratricopeptide repeat domain"/>
    <property type="match status" value="3"/>
</dbReference>
<feature type="compositionally biased region" description="Polar residues" evidence="2">
    <location>
        <begin position="24"/>
        <end position="33"/>
    </location>
</feature>
<dbReference type="Proteomes" id="UP001156215">
    <property type="component" value="Chromosome"/>
</dbReference>
<evidence type="ECO:0000256" key="2">
    <source>
        <dbReference type="SAM" id="MobiDB-lite"/>
    </source>
</evidence>
<dbReference type="Pfam" id="PF13181">
    <property type="entry name" value="TPR_8"/>
    <property type="match status" value="1"/>
</dbReference>
<evidence type="ECO:0000313" key="5">
    <source>
        <dbReference type="Proteomes" id="UP001156215"/>
    </source>
</evidence>
<name>A0A9E9LV95_9BURK</name>
<feature type="chain" id="PRO_5038408540" evidence="3">
    <location>
        <begin position="20"/>
        <end position="610"/>
    </location>
</feature>
<dbReference type="InterPro" id="IPR019734">
    <property type="entry name" value="TPR_rpt"/>
</dbReference>
<feature type="repeat" description="TPR" evidence="1">
    <location>
        <begin position="562"/>
        <end position="595"/>
    </location>
</feature>
<keyword evidence="3" id="KW-0732">Signal</keyword>
<dbReference type="PANTHER" id="PTHR12558:SF13">
    <property type="entry name" value="CELL DIVISION CYCLE PROTEIN 27 HOMOLOG"/>
    <property type="match status" value="1"/>
</dbReference>
<dbReference type="Pfam" id="PF12895">
    <property type="entry name" value="ANAPC3"/>
    <property type="match status" value="1"/>
</dbReference>
<evidence type="ECO:0000313" key="4">
    <source>
        <dbReference type="EMBL" id="WAW09362.1"/>
    </source>
</evidence>
<feature type="region of interest" description="Disordered" evidence="2">
    <location>
        <begin position="24"/>
        <end position="66"/>
    </location>
</feature>
<accession>A0A9E9LV95</accession>
<keyword evidence="5" id="KW-1185">Reference proteome</keyword>
<dbReference type="PROSITE" id="PS50005">
    <property type="entry name" value="TPR"/>
    <property type="match status" value="3"/>
</dbReference>
<keyword evidence="1" id="KW-0802">TPR repeat</keyword>
<dbReference type="SUPFAM" id="SSF48452">
    <property type="entry name" value="TPR-like"/>
    <property type="match status" value="2"/>
</dbReference>
<dbReference type="EMBL" id="CP098242">
    <property type="protein sequence ID" value="WAW09362.1"/>
    <property type="molecule type" value="Genomic_DNA"/>
</dbReference>
<feature type="repeat" description="TPR" evidence="1">
    <location>
        <begin position="460"/>
        <end position="493"/>
    </location>
</feature>
<reference evidence="4" key="1">
    <citation type="journal article" date="2022" name="Front. Microbiol.">
        <title>New perspectives on an old grouping: The genomic and phenotypic variability of Oxalobacter formigenes and the implications for calcium oxalate stone prevention.</title>
        <authorList>
            <person name="Chmiel J.A."/>
            <person name="Carr C."/>
            <person name="Stuivenberg G.A."/>
            <person name="Venema R."/>
            <person name="Chanyi R.M."/>
            <person name="Al K.F."/>
            <person name="Giguere D."/>
            <person name="Say H."/>
            <person name="Akouris P.P."/>
            <person name="Dominguez Romero S.A."/>
            <person name="Kwong A."/>
            <person name="Tai V."/>
            <person name="Koval S.F."/>
            <person name="Razvi H."/>
            <person name="Bjazevic J."/>
            <person name="Burton J.P."/>
        </authorList>
    </citation>
    <scope>NUCLEOTIDE SEQUENCE</scope>
    <source>
        <strain evidence="4">WoOx3</strain>
    </source>
</reference>
<dbReference type="SMART" id="SM00028">
    <property type="entry name" value="TPR"/>
    <property type="match status" value="7"/>
</dbReference>
<feature type="signal peptide" evidence="3">
    <location>
        <begin position="1"/>
        <end position="19"/>
    </location>
</feature>
<dbReference type="PANTHER" id="PTHR12558">
    <property type="entry name" value="CELL DIVISION CYCLE 16,23,27"/>
    <property type="match status" value="1"/>
</dbReference>
<dbReference type="PROSITE" id="PS51257">
    <property type="entry name" value="PROKAR_LIPOPROTEIN"/>
    <property type="match status" value="1"/>
</dbReference>
<feature type="compositionally biased region" description="Polar residues" evidence="2">
    <location>
        <begin position="42"/>
        <end position="55"/>
    </location>
</feature>
<gene>
    <name evidence="4" type="ORF">NB640_08880</name>
</gene>
<proteinExistence type="predicted"/>
<evidence type="ECO:0000256" key="1">
    <source>
        <dbReference type="PROSITE-ProRule" id="PRU00339"/>
    </source>
</evidence>
<evidence type="ECO:0000256" key="3">
    <source>
        <dbReference type="SAM" id="SignalP"/>
    </source>
</evidence>
<dbReference type="KEGG" id="ovb:NB640_08880"/>
<dbReference type="Pfam" id="PF13432">
    <property type="entry name" value="TPR_16"/>
    <property type="match status" value="1"/>
</dbReference>
<dbReference type="InterPro" id="IPR011990">
    <property type="entry name" value="TPR-like_helical_dom_sf"/>
</dbReference>
<organism evidence="4 5">
    <name type="scientific">Oxalobacter vibrioformis</name>
    <dbReference type="NCBI Taxonomy" id="933080"/>
    <lineage>
        <taxon>Bacteria</taxon>
        <taxon>Pseudomonadati</taxon>
        <taxon>Pseudomonadota</taxon>
        <taxon>Betaproteobacteria</taxon>
        <taxon>Burkholderiales</taxon>
        <taxon>Oxalobacteraceae</taxon>
        <taxon>Oxalobacter</taxon>
    </lineage>
</organism>
<protein>
    <submittedName>
        <fullName evidence="4">Tetratricopeptide repeat protein</fullName>
    </submittedName>
</protein>
<sequence>MKRIFFVLPVLLLSACATVSDGTTENAGMSSASGPVVDQRDNGQTASAPNETPQVTDAEPAAAVKGDGVPSVHLDSDLLYEILMADFAYSRGDYRLAYEGMMDAAKKTQDPRLAKRAAEVAVREKNPHEALDAVRLWHKLAPDSAEAEKYLIGFLIIEDRLDELQSLLSRSLAKAAPADRGALMYQYQQFLTSSKDKTRAFKTMEKVVAPYLDVPEAHIALSQMAFTNKDNARAEVEAREALRLKPDSELAVLTLAQAEADPIRSIQTLTEFLKKYPDSREVRISNGRMLIAQKEYDRARREFEHVLLTQPDDLLTLYSLGLLSIQQNDYPNAEKYLKRYLDEAKKAKKPESESYQTIFLLAQLAEEQKNYKAALEWTNRISEDADSEAWMLAQIKRAQILVKQGKIREAKNALSALRHEYPAEEERLVLAEAQILRSANLNRDAYALLKTSVEKTPSNINLLYDFSLAAEKIGRYDEMESALRRILEIDPNNQLAYNALGYSLADRNIRLDEAYVLIAKALALAPDDPYITDSMGWILFRQGKLKEAELMLRRAYELLPEAEVMAHLGEVLWLSDQQEEARAFFAEAEKKDPKNEVLIETIKRLGLRRQ</sequence>